<evidence type="ECO:0000256" key="1">
    <source>
        <dbReference type="SAM" id="MobiDB-lite"/>
    </source>
</evidence>
<evidence type="ECO:0000313" key="4">
    <source>
        <dbReference type="Proteomes" id="UP000031572"/>
    </source>
</evidence>
<keyword evidence="2" id="KW-0472">Membrane</keyword>
<feature type="transmembrane region" description="Helical" evidence="2">
    <location>
        <begin position="21"/>
        <end position="41"/>
    </location>
</feature>
<name>A0A0C1YM81_9BURK</name>
<proteinExistence type="predicted"/>
<keyword evidence="2" id="KW-1133">Transmembrane helix</keyword>
<evidence type="ECO:0000256" key="2">
    <source>
        <dbReference type="SAM" id="Phobius"/>
    </source>
</evidence>
<reference evidence="3 4" key="1">
    <citation type="submission" date="2014-12" db="EMBL/GenBank/DDBJ databases">
        <title>Denitrispirillum autotrophicum gen. nov., sp. nov., Denitrifying, Facultatively Autotrophic Bacteria Isolated from Rice Paddy Soil.</title>
        <authorList>
            <person name="Ishii S."/>
            <person name="Ashida N."/>
            <person name="Ohno H."/>
            <person name="Otsuka S."/>
            <person name="Yokota A."/>
            <person name="Senoo K."/>
        </authorList>
    </citation>
    <scope>NUCLEOTIDE SEQUENCE [LARGE SCALE GENOMIC DNA]</scope>
    <source>
        <strain evidence="3 4">TSA66</strain>
    </source>
</reference>
<keyword evidence="4" id="KW-1185">Reference proteome</keyword>
<dbReference type="OrthoDB" id="15544at2"/>
<organism evidence="3 4">
    <name type="scientific">Noviherbaspirillum autotrophicum</name>
    <dbReference type="NCBI Taxonomy" id="709839"/>
    <lineage>
        <taxon>Bacteria</taxon>
        <taxon>Pseudomonadati</taxon>
        <taxon>Pseudomonadota</taxon>
        <taxon>Betaproteobacteria</taxon>
        <taxon>Burkholderiales</taxon>
        <taxon>Oxalobacteraceae</taxon>
        <taxon>Noviherbaspirillum</taxon>
    </lineage>
</organism>
<feature type="compositionally biased region" description="Polar residues" evidence="1">
    <location>
        <begin position="123"/>
        <end position="134"/>
    </location>
</feature>
<feature type="compositionally biased region" description="Basic and acidic residues" evidence="1">
    <location>
        <begin position="455"/>
        <end position="464"/>
    </location>
</feature>
<sequence>MPLPAPLTSALNRLSPKQRQYAMLGAIMTVGIGALWAVFALTDNSPKPAASATASGLPVSVTNIGVMPGGQQVNPVDQWVGTAGKKLAQYDAEKQEQAKINADRKAFEDNILKRFADFEQKQTAASQAISSSPTAGPAAGPSTGSLRPPPGPIPATYPPPTALAGQGLPPQPPAPRGGQAGGMPVGTPGSSAPAREAPVLVRVSVGASTKPAPVPSASSGAISKEGDTGSGTVATYLPVSFTRGILLGGLDAPTGGQSQSNPHPVLIRLADNAVLPNRFRSDIKECFVIAAGYGDISSERAYLRTENLSCVRNDGSTLEIKIQGSVYGEDGKVGMRGRLVTKQGQMLANALTAGVVSGIGQGFSQGGSTVTSSTFGTISTTDGSTRTQIERGIGGGVGRALDRLAQYYIRLAEQTFPVIEIDAGRQVDVVITKGVRIDAGAPARNRPTTLAQRDALTDDRYERNGDDDED</sequence>
<dbReference type="RefSeq" id="WP_040040444.1">
    <property type="nucleotide sequence ID" value="NZ_JWJG01000028.1"/>
</dbReference>
<evidence type="ECO:0000313" key="3">
    <source>
        <dbReference type="EMBL" id="KIF81622.1"/>
    </source>
</evidence>
<dbReference type="Pfam" id="PF03743">
    <property type="entry name" value="TrbI"/>
    <property type="match status" value="1"/>
</dbReference>
<comment type="caution">
    <text evidence="3">The sequence shown here is derived from an EMBL/GenBank/DDBJ whole genome shotgun (WGS) entry which is preliminary data.</text>
</comment>
<dbReference type="CDD" id="cd16430">
    <property type="entry name" value="TraB"/>
    <property type="match status" value="1"/>
</dbReference>
<gene>
    <name evidence="3" type="ORF">TSA66_13750</name>
</gene>
<keyword evidence="2" id="KW-0812">Transmembrane</keyword>
<dbReference type="EMBL" id="JWJG01000028">
    <property type="protein sequence ID" value="KIF81622.1"/>
    <property type="molecule type" value="Genomic_DNA"/>
</dbReference>
<feature type="compositionally biased region" description="Pro residues" evidence="1">
    <location>
        <begin position="147"/>
        <end position="161"/>
    </location>
</feature>
<protein>
    <submittedName>
        <fullName evidence="3">Conjugal transfer protein TraB</fullName>
    </submittedName>
</protein>
<dbReference type="STRING" id="709839.TSA66_13750"/>
<dbReference type="AlphaFoldDB" id="A0A0C1YM81"/>
<dbReference type="InterPro" id="IPR005498">
    <property type="entry name" value="T4SS_VirB10/TraB/TrbI"/>
</dbReference>
<dbReference type="Proteomes" id="UP000031572">
    <property type="component" value="Unassembled WGS sequence"/>
</dbReference>
<feature type="region of interest" description="Disordered" evidence="1">
    <location>
        <begin position="123"/>
        <end position="193"/>
    </location>
</feature>
<feature type="region of interest" description="Disordered" evidence="1">
    <location>
        <begin position="208"/>
        <end position="229"/>
    </location>
</feature>
<feature type="region of interest" description="Disordered" evidence="1">
    <location>
        <begin position="441"/>
        <end position="470"/>
    </location>
</feature>
<accession>A0A0C1YM81</accession>